<dbReference type="Gene3D" id="3.30.2130.10">
    <property type="entry name" value="VC0802-like"/>
    <property type="match status" value="1"/>
</dbReference>
<dbReference type="EMBL" id="LSGP01000026">
    <property type="protein sequence ID" value="KYZ74932.1"/>
    <property type="molecule type" value="Genomic_DNA"/>
</dbReference>
<name>A0A154BLY2_ANASB</name>
<evidence type="ECO:0000256" key="4">
    <source>
        <dbReference type="ARBA" id="ARBA00022840"/>
    </source>
</evidence>
<evidence type="ECO:0000256" key="1">
    <source>
        <dbReference type="ARBA" id="ARBA00013059"/>
    </source>
</evidence>
<keyword evidence="7" id="KW-1185">Reference proteome</keyword>
<evidence type="ECO:0000256" key="2">
    <source>
        <dbReference type="ARBA" id="ARBA00022741"/>
    </source>
</evidence>
<evidence type="ECO:0000313" key="6">
    <source>
        <dbReference type="EMBL" id="KYZ74932.1"/>
    </source>
</evidence>
<keyword evidence="4" id="KW-0067">ATP-binding</keyword>
<dbReference type="Proteomes" id="UP000076268">
    <property type="component" value="Unassembled WGS sequence"/>
</dbReference>
<organism evidence="6 7">
    <name type="scientific">Anaerosporomusa subterranea</name>
    <dbReference type="NCBI Taxonomy" id="1794912"/>
    <lineage>
        <taxon>Bacteria</taxon>
        <taxon>Bacillati</taxon>
        <taxon>Bacillota</taxon>
        <taxon>Negativicutes</taxon>
        <taxon>Acetonemataceae</taxon>
        <taxon>Anaerosporomusa</taxon>
    </lineage>
</organism>
<evidence type="ECO:0000259" key="5">
    <source>
        <dbReference type="Pfam" id="PF22468"/>
    </source>
</evidence>
<keyword evidence="2" id="KW-0547">Nucleotide-binding</keyword>
<reference evidence="6 7" key="1">
    <citation type="submission" date="2016-02" db="EMBL/GenBank/DDBJ databases">
        <title>Anaerosporomusa subterraneum gen. nov., sp. nov., a spore-forming obligate anaerobe isolated from saprolite.</title>
        <authorList>
            <person name="Choi J.K."/>
            <person name="Shah M."/>
            <person name="Yee N."/>
        </authorList>
    </citation>
    <scope>NUCLEOTIDE SEQUENCE [LARGE SCALE GENOMIC DNA]</scope>
    <source>
        <strain evidence="6 7">RU4</strain>
    </source>
</reference>
<gene>
    <name evidence="6" type="ORF">AXX12_15240</name>
</gene>
<proteinExistence type="predicted"/>
<keyword evidence="3" id="KW-0418">Kinase</keyword>
<keyword evidence="3" id="KW-0808">Transferase</keyword>
<dbReference type="GO" id="GO:0004072">
    <property type="term" value="F:aspartate kinase activity"/>
    <property type="evidence" value="ECO:0007669"/>
    <property type="project" value="UniProtKB-EC"/>
</dbReference>
<accession>A0A154BLY2</accession>
<comment type="caution">
    <text evidence="6">The sequence shown here is derived from an EMBL/GenBank/DDBJ whole genome shotgun (WGS) entry which is preliminary data.</text>
</comment>
<sequence length="155" mass="16915">MKIRAVKIIDGAAPIISCQSEISQIKLVSKRPLNGEEIRDIFRMISDKQITLQLITVHITQIVFSVPCLMAGAVMDLFSQSEYRINAINDCAEVNISGVQVSDVPQITGKIIETLSSLNVAILHLTTSQSSVSVLVEQAHLPAARNTIHAALHLF</sequence>
<dbReference type="STRING" id="1794912.AXX12_15240"/>
<protein>
    <recommendedName>
        <fullName evidence="1">aspartate kinase</fullName>
        <ecNumber evidence="1">2.7.2.4</ecNumber>
    </recommendedName>
</protein>
<dbReference type="EC" id="2.7.2.4" evidence="1"/>
<dbReference type="OrthoDB" id="9853240at2"/>
<dbReference type="GO" id="GO:0005524">
    <property type="term" value="F:ATP binding"/>
    <property type="evidence" value="ECO:0007669"/>
    <property type="project" value="UniProtKB-KW"/>
</dbReference>
<dbReference type="InterPro" id="IPR054352">
    <property type="entry name" value="ACT_Aspartokinase"/>
</dbReference>
<feature type="domain" description="Aspartokinase ACT" evidence="5">
    <location>
        <begin position="94"/>
        <end position="152"/>
    </location>
</feature>
<dbReference type="Pfam" id="PF22468">
    <property type="entry name" value="ACT_9"/>
    <property type="match status" value="1"/>
</dbReference>
<dbReference type="InterPro" id="IPR045865">
    <property type="entry name" value="ACT-like_dom_sf"/>
</dbReference>
<dbReference type="RefSeq" id="WP_066245416.1">
    <property type="nucleotide sequence ID" value="NZ_LSGP01000026.1"/>
</dbReference>
<evidence type="ECO:0000256" key="3">
    <source>
        <dbReference type="ARBA" id="ARBA00022777"/>
    </source>
</evidence>
<dbReference type="SUPFAM" id="SSF55021">
    <property type="entry name" value="ACT-like"/>
    <property type="match status" value="1"/>
</dbReference>
<dbReference type="AlphaFoldDB" id="A0A154BLY2"/>
<evidence type="ECO:0000313" key="7">
    <source>
        <dbReference type="Proteomes" id="UP000076268"/>
    </source>
</evidence>